<evidence type="ECO:0000313" key="4">
    <source>
        <dbReference type="Proteomes" id="UP000234530"/>
    </source>
</evidence>
<dbReference type="KEGG" id="pzh:CX676_13255"/>
<organism evidence="3 4">
    <name type="scientific">Paracoccus zhejiangensis</name>
    <dbReference type="NCBI Taxonomy" id="1077935"/>
    <lineage>
        <taxon>Bacteria</taxon>
        <taxon>Pseudomonadati</taxon>
        <taxon>Pseudomonadota</taxon>
        <taxon>Alphaproteobacteria</taxon>
        <taxon>Rhodobacterales</taxon>
        <taxon>Paracoccaceae</taxon>
        <taxon>Paracoccus</taxon>
    </lineage>
</organism>
<dbReference type="AlphaFoldDB" id="A0A2H5F0E6"/>
<evidence type="ECO:0000256" key="1">
    <source>
        <dbReference type="SAM" id="Phobius"/>
    </source>
</evidence>
<dbReference type="Gene3D" id="3.40.720.10">
    <property type="entry name" value="Alkaline Phosphatase, subunit A"/>
    <property type="match status" value="1"/>
</dbReference>
<dbReference type="InterPro" id="IPR017850">
    <property type="entry name" value="Alkaline_phosphatase_core_sf"/>
</dbReference>
<proteinExistence type="predicted"/>
<gene>
    <name evidence="3" type="ORF">CX676_13255</name>
</gene>
<keyword evidence="1" id="KW-1133">Transmembrane helix</keyword>
<keyword evidence="4" id="KW-1185">Reference proteome</keyword>
<dbReference type="InterPro" id="IPR000917">
    <property type="entry name" value="Sulfatase_N"/>
</dbReference>
<dbReference type="OrthoDB" id="1376015at2"/>
<reference evidence="3 4" key="1">
    <citation type="journal article" date="2013" name="Antonie Van Leeuwenhoek">
        <title>Paracoccus zhejiangensis sp. nov., isolated from activated sludge in wastewater-treatment system.</title>
        <authorList>
            <person name="Wu Z.G."/>
            <person name="Zhang D.F."/>
            <person name="Liu Y.L."/>
            <person name="Wang F."/>
            <person name="Jiang X."/>
            <person name="Li C."/>
            <person name="Li S.P."/>
            <person name="Hong Q."/>
            <person name="Li W.J."/>
        </authorList>
    </citation>
    <scope>NUCLEOTIDE SEQUENCE [LARGE SCALE GENOMIC DNA]</scope>
    <source>
        <strain evidence="3 4">J6</strain>
    </source>
</reference>
<dbReference type="Pfam" id="PF00884">
    <property type="entry name" value="Sulfatase"/>
    <property type="match status" value="1"/>
</dbReference>
<feature type="transmembrane region" description="Helical" evidence="1">
    <location>
        <begin position="104"/>
        <end position="130"/>
    </location>
</feature>
<sequence length="523" mass="56254">MRRPALWQAGMAALALWLVMILPAAGGAITPARLMTPELPLILLLLIASGPNRVLRALVSMLLLLIAALKLADLAMAEILGRGFNPIADLALIDASARMIAGSFGIWAAIGAGALCLMLAAGLAAMLWCAAGVWQRVSVPRLPALLAAVGLVALLIPGLLPLRAATASYAMDKTALALRSLTDLREFRRLAEQDPMAAEGGLLTGIDRDVLVIFIESYGRTSFDTPFYAEAHLPTLRAADETLADAGLAMRSGFLTAPTQGGQSWLSHATFTSGLWIDDQSRYQAALASGRQGLFHLARKAGFHTAAVMPAITRPWPESTRMGFDRVLGAGDLGYRGKPFNWVTMPDQFTLAATDRLLRNGNDDRLLFAQVALISSHAPWVPIPQMLDWDQLGDGRVFDAMAEAGPTPKELWDDYDDVRLHYRGAITYALQAVAGYARLHAADPPLLIVLGDHQAAARIALDERREVPIHLIGPRDLVERSRDWGFAPGLIPPPGSPALPMQDMRDLILQGFGPDSTTAALDD</sequence>
<protein>
    <submittedName>
        <fullName evidence="3">Sulfatase</fullName>
    </submittedName>
</protein>
<feature type="transmembrane region" description="Helical" evidence="1">
    <location>
        <begin position="142"/>
        <end position="160"/>
    </location>
</feature>
<dbReference type="Proteomes" id="UP000234530">
    <property type="component" value="Chromosome"/>
</dbReference>
<evidence type="ECO:0000259" key="2">
    <source>
        <dbReference type="Pfam" id="PF00884"/>
    </source>
</evidence>
<feature type="domain" description="Sulfatase N-terminal" evidence="2">
    <location>
        <begin position="209"/>
        <end position="453"/>
    </location>
</feature>
<evidence type="ECO:0000313" key="3">
    <source>
        <dbReference type="EMBL" id="AUH65016.1"/>
    </source>
</evidence>
<name>A0A2H5F0E6_9RHOB</name>
<keyword evidence="1" id="KW-0812">Transmembrane</keyword>
<keyword evidence="1" id="KW-0472">Membrane</keyword>
<dbReference type="SUPFAM" id="SSF53649">
    <property type="entry name" value="Alkaline phosphatase-like"/>
    <property type="match status" value="1"/>
</dbReference>
<dbReference type="EMBL" id="CP025430">
    <property type="protein sequence ID" value="AUH65016.1"/>
    <property type="molecule type" value="Genomic_DNA"/>
</dbReference>
<accession>A0A2H5F0E6</accession>
<dbReference type="RefSeq" id="WP_101753043.1">
    <property type="nucleotide sequence ID" value="NZ_CP025430.1"/>
</dbReference>